<organism evidence="2 3">
    <name type="scientific">Vitrella brassicaformis (strain CCMP3155)</name>
    <dbReference type="NCBI Taxonomy" id="1169540"/>
    <lineage>
        <taxon>Eukaryota</taxon>
        <taxon>Sar</taxon>
        <taxon>Alveolata</taxon>
        <taxon>Colpodellida</taxon>
        <taxon>Vitrellaceae</taxon>
        <taxon>Vitrella</taxon>
    </lineage>
</organism>
<name>A0A0G4G0B1_VITBC</name>
<dbReference type="PhylomeDB" id="A0A0G4G0B1"/>
<keyword evidence="3" id="KW-1185">Reference proteome</keyword>
<sequence>MDVNQFVANARAVKDSLVLLLDQDPATIAAQLGSVAPLLCTLTSRLQQGGPSLTSTGAVDAPKSTTEVAAASGSADTEPQAPVDTGGPSYRLIHRSGNNPPVGQVPARLRLSRDELANVYGHLQPWELARHRRRLGTPLFHQSAANYTKLVIDCEDDTASCMWEKMPRPVAQRWGKRATNVREIRMRHPEWGQWCRGTWVAVVEGHSIGRAAIAAKERRDREGGEAASAAAMRDDDGCQLDEGTLEKLSFEAVKLSIRIPHPAPSSALPPAPTAPIHLPALRTVENILTACLAARVGRQWRTPAVKTLTPRGWNAAPGEDCWTAWLGDCEAMEVLDLAFLAGTPANVLRVLPVGSSLAALRTLRGVRVGVNASPAEIDMLREVLVARGIRRSIRELKINLGPALQNTDDHWERLQKTAHFVDAVVHPQGLSQRIVRDCGGAGRISAELLSRSSSAGTPTAQRIVDEFAKTAGVVGYSGGDATHPVAITDDTFPLAHTLSLSVGAPISDQKKERALQIASHIPDLSSIHATREVPAGEVWGFLERLQTALVSREQQKSLSVEMFLPTNAFTAPLADGGSPSLWGRDSNKKLPPIKEVSVNIVGEVDDGELETFYGRVMAAVASFSNELKGHERTKVYLYDTDALHGTFPGNTMCRDFERRFLAEQAGPNFGGGPYKLSFVDSNASIPYLLVERRT</sequence>
<dbReference type="EMBL" id="CDMY01000531">
    <property type="protein sequence ID" value="CEM20967.1"/>
    <property type="molecule type" value="Genomic_DNA"/>
</dbReference>
<evidence type="ECO:0000313" key="3">
    <source>
        <dbReference type="Proteomes" id="UP000041254"/>
    </source>
</evidence>
<dbReference type="OrthoDB" id="550575at2759"/>
<dbReference type="Proteomes" id="UP000041254">
    <property type="component" value="Unassembled WGS sequence"/>
</dbReference>
<accession>A0A0G4G0B1</accession>
<dbReference type="VEuPathDB" id="CryptoDB:Vbra_16596"/>
<evidence type="ECO:0000313" key="2">
    <source>
        <dbReference type="EMBL" id="CEM20967.1"/>
    </source>
</evidence>
<feature type="compositionally biased region" description="Polar residues" evidence="1">
    <location>
        <begin position="52"/>
        <end position="67"/>
    </location>
</feature>
<dbReference type="AlphaFoldDB" id="A0A0G4G0B1"/>
<evidence type="ECO:0000256" key="1">
    <source>
        <dbReference type="SAM" id="MobiDB-lite"/>
    </source>
</evidence>
<proteinExistence type="predicted"/>
<dbReference type="InParanoid" id="A0A0G4G0B1"/>
<feature type="region of interest" description="Disordered" evidence="1">
    <location>
        <begin position="52"/>
        <end position="86"/>
    </location>
</feature>
<gene>
    <name evidence="2" type="ORF">Vbra_16596</name>
</gene>
<reference evidence="2 3" key="1">
    <citation type="submission" date="2014-11" db="EMBL/GenBank/DDBJ databases">
        <authorList>
            <person name="Zhu J."/>
            <person name="Qi W."/>
            <person name="Song R."/>
        </authorList>
    </citation>
    <scope>NUCLEOTIDE SEQUENCE [LARGE SCALE GENOMIC DNA]</scope>
</reference>
<protein>
    <submittedName>
        <fullName evidence="2">Uncharacterized protein</fullName>
    </submittedName>
</protein>